<dbReference type="SUPFAM" id="SSF110849">
    <property type="entry name" value="ParB/Sulfiredoxin"/>
    <property type="match status" value="1"/>
</dbReference>
<name>A0A640VWV9_9RHOB</name>
<dbReference type="InterPro" id="IPR036086">
    <property type="entry name" value="ParB/Sulfiredoxin_sf"/>
</dbReference>
<reference evidence="3 4" key="1">
    <citation type="submission" date="2019-12" db="EMBL/GenBank/DDBJ databases">
        <title>Roseobacter cerasinus sp. nov., isolated from seawater around aquaculture.</title>
        <authorList>
            <person name="Muramatsu S."/>
            <person name="Takabe Y."/>
            <person name="Mori K."/>
            <person name="Takaichi S."/>
            <person name="Hanada S."/>
        </authorList>
    </citation>
    <scope>NUCLEOTIDE SEQUENCE [LARGE SCALE GENOMIC DNA]</scope>
    <source>
        <strain evidence="3 4">AI77</strain>
    </source>
</reference>
<dbReference type="OrthoDB" id="7632576at2"/>
<dbReference type="Proteomes" id="UP000436522">
    <property type="component" value="Unassembled WGS sequence"/>
</dbReference>
<evidence type="ECO:0000259" key="2">
    <source>
        <dbReference type="Pfam" id="PF07506"/>
    </source>
</evidence>
<gene>
    <name evidence="3" type="ORF">So717_42620</name>
</gene>
<dbReference type="SUPFAM" id="SSF109709">
    <property type="entry name" value="KorB DNA-binding domain-like"/>
    <property type="match status" value="1"/>
</dbReference>
<dbReference type="Pfam" id="PF07506">
    <property type="entry name" value="RepB"/>
    <property type="match status" value="1"/>
</dbReference>
<keyword evidence="4" id="KW-1185">Reference proteome</keyword>
<feature type="domain" description="RepB plasmid partition" evidence="2">
    <location>
        <begin position="107"/>
        <end position="288"/>
    </location>
</feature>
<dbReference type="Gene3D" id="3.90.1530.10">
    <property type="entry name" value="Conserved hypothetical protein from pyrococcus furiosus pfu- 392566-001, ParB domain"/>
    <property type="match status" value="1"/>
</dbReference>
<evidence type="ECO:0000256" key="1">
    <source>
        <dbReference type="SAM" id="Coils"/>
    </source>
</evidence>
<proteinExistence type="predicted"/>
<comment type="caution">
    <text evidence="3">The sequence shown here is derived from an EMBL/GenBank/DDBJ whole genome shotgun (WGS) entry which is preliminary data.</text>
</comment>
<evidence type="ECO:0000313" key="4">
    <source>
        <dbReference type="Proteomes" id="UP000436522"/>
    </source>
</evidence>
<evidence type="ECO:0000313" key="3">
    <source>
        <dbReference type="EMBL" id="GFE52509.1"/>
    </source>
</evidence>
<accession>A0A640VWV9</accession>
<organism evidence="3 4">
    <name type="scientific">Roseobacter cerasinus</name>
    <dbReference type="NCBI Taxonomy" id="2602289"/>
    <lineage>
        <taxon>Bacteria</taxon>
        <taxon>Pseudomonadati</taxon>
        <taxon>Pseudomonadota</taxon>
        <taxon>Alphaproteobacteria</taxon>
        <taxon>Rhodobacterales</taxon>
        <taxon>Roseobacteraceae</taxon>
        <taxon>Roseobacter</taxon>
    </lineage>
</organism>
<keyword evidence="1" id="KW-0175">Coiled coil</keyword>
<dbReference type="RefSeq" id="WP_159981262.1">
    <property type="nucleotide sequence ID" value="NZ_BLIV01000014.1"/>
</dbReference>
<dbReference type="AlphaFoldDB" id="A0A640VWV9"/>
<sequence>MTTNSREKEVVAAFERELLTVRFDQIAPLYIVSPQKKASTKYKQIAASVCEIGLVEPIVVAPDKHEPNQYTLLDGHLRLEVLRDHGHAETQCLISTDDEAFTYNKRINRLATIQEHKMILRALSLGVPEERLASALNVNIKTIKDKRRLLDGICDEAAELLKDKQVALTSFQILKKMKPMRQIEAAQLMVAMNKFTINYARSLLAATPENMLVSAATPKEIKGISREQLDLMERESANLEREVRLVEDSYGADHLDLVLTRGYISKLMSSERVTRYLSLHHEEFLPAFEKITETEAFAS</sequence>
<feature type="coiled-coil region" evidence="1">
    <location>
        <begin position="222"/>
        <end position="249"/>
    </location>
</feature>
<dbReference type="EMBL" id="BLIV01000014">
    <property type="protein sequence ID" value="GFE52509.1"/>
    <property type="molecule type" value="Genomic_DNA"/>
</dbReference>
<dbReference type="InterPro" id="IPR011111">
    <property type="entry name" value="Plasmid_RepB"/>
</dbReference>
<protein>
    <submittedName>
        <fullName evidence="3">Chromosome partitioning protein ParB</fullName>
    </submittedName>
</protein>